<dbReference type="SMART" id="SM00342">
    <property type="entry name" value="HTH_ARAC"/>
    <property type="match status" value="1"/>
</dbReference>
<keyword evidence="2" id="KW-0238">DNA-binding</keyword>
<keyword evidence="4" id="KW-0472">Membrane</keyword>
<feature type="transmembrane region" description="Helical" evidence="4">
    <location>
        <begin position="151"/>
        <end position="175"/>
    </location>
</feature>
<dbReference type="InterPro" id="IPR020449">
    <property type="entry name" value="Tscrpt_reg_AraC-type_HTH"/>
</dbReference>
<dbReference type="InterPro" id="IPR018060">
    <property type="entry name" value="HTH_AraC"/>
</dbReference>
<keyword evidence="3" id="KW-0804">Transcription</keyword>
<dbReference type="RefSeq" id="WP_285367291.1">
    <property type="nucleotide sequence ID" value="NZ_JASSQD010000001.1"/>
</dbReference>
<dbReference type="PANTHER" id="PTHR43280:SF29">
    <property type="entry name" value="ARAC-FAMILY TRANSCRIPTIONAL REGULATOR"/>
    <property type="match status" value="1"/>
</dbReference>
<name>A0ABT7H8S2_9GAMM</name>
<feature type="transmembrane region" description="Helical" evidence="4">
    <location>
        <begin position="5"/>
        <end position="23"/>
    </location>
</feature>
<dbReference type="PROSITE" id="PS00041">
    <property type="entry name" value="HTH_ARAC_FAMILY_1"/>
    <property type="match status" value="1"/>
</dbReference>
<protein>
    <submittedName>
        <fullName evidence="6">Helix-turn-helix domain-containing protein</fullName>
    </submittedName>
</protein>
<proteinExistence type="predicted"/>
<keyword evidence="4" id="KW-1133">Transmembrane helix</keyword>
<dbReference type="Gene3D" id="1.10.10.60">
    <property type="entry name" value="Homeodomain-like"/>
    <property type="match status" value="2"/>
</dbReference>
<reference evidence="6 7" key="1">
    <citation type="submission" date="2023-05" db="EMBL/GenBank/DDBJ databases">
        <title>Marinobacter albus sp. nov., a marine bacterium isolated from sand in a coastal intertidal zone of huludao.</title>
        <authorList>
            <person name="Deng T."/>
        </authorList>
    </citation>
    <scope>NUCLEOTIDE SEQUENCE [LARGE SCALE GENOMIC DNA]</scope>
    <source>
        <strain evidence="6 7">M216</strain>
    </source>
</reference>
<feature type="transmembrane region" description="Helical" evidence="4">
    <location>
        <begin position="29"/>
        <end position="51"/>
    </location>
</feature>
<keyword evidence="1" id="KW-0805">Transcription regulation</keyword>
<dbReference type="Pfam" id="PF12833">
    <property type="entry name" value="HTH_18"/>
    <property type="match status" value="1"/>
</dbReference>
<evidence type="ECO:0000259" key="5">
    <source>
        <dbReference type="PROSITE" id="PS01124"/>
    </source>
</evidence>
<evidence type="ECO:0000313" key="6">
    <source>
        <dbReference type="EMBL" id="MDK9556756.1"/>
    </source>
</evidence>
<feature type="transmembrane region" description="Helical" evidence="4">
    <location>
        <begin position="187"/>
        <end position="205"/>
    </location>
</feature>
<evidence type="ECO:0000256" key="4">
    <source>
        <dbReference type="SAM" id="Phobius"/>
    </source>
</evidence>
<dbReference type="EMBL" id="JASSQD010000001">
    <property type="protein sequence ID" value="MDK9556756.1"/>
    <property type="molecule type" value="Genomic_DNA"/>
</dbReference>
<dbReference type="PROSITE" id="PS01124">
    <property type="entry name" value="HTH_ARAC_FAMILY_2"/>
    <property type="match status" value="1"/>
</dbReference>
<dbReference type="SUPFAM" id="SSF46689">
    <property type="entry name" value="Homeodomain-like"/>
    <property type="match status" value="1"/>
</dbReference>
<evidence type="ECO:0000256" key="2">
    <source>
        <dbReference type="ARBA" id="ARBA00023125"/>
    </source>
</evidence>
<dbReference type="InterPro" id="IPR009057">
    <property type="entry name" value="Homeodomain-like_sf"/>
</dbReference>
<dbReference type="PANTHER" id="PTHR43280">
    <property type="entry name" value="ARAC-FAMILY TRANSCRIPTIONAL REGULATOR"/>
    <property type="match status" value="1"/>
</dbReference>
<evidence type="ECO:0000313" key="7">
    <source>
        <dbReference type="Proteomes" id="UP001223547"/>
    </source>
</evidence>
<dbReference type="InterPro" id="IPR018062">
    <property type="entry name" value="HTH_AraC-typ_CS"/>
</dbReference>
<evidence type="ECO:0000256" key="3">
    <source>
        <dbReference type="ARBA" id="ARBA00023163"/>
    </source>
</evidence>
<accession>A0ABT7H8S2</accession>
<organism evidence="6 7">
    <name type="scientific">Marinobacter albus</name>
    <dbReference type="NCBI Taxonomy" id="3030833"/>
    <lineage>
        <taxon>Bacteria</taxon>
        <taxon>Pseudomonadati</taxon>
        <taxon>Pseudomonadota</taxon>
        <taxon>Gammaproteobacteria</taxon>
        <taxon>Pseudomonadales</taxon>
        <taxon>Marinobacteraceae</taxon>
        <taxon>Marinobacter</taxon>
    </lineage>
</organism>
<comment type="caution">
    <text evidence="6">The sequence shown here is derived from an EMBL/GenBank/DDBJ whole genome shotgun (WGS) entry which is preliminary data.</text>
</comment>
<sequence length="359" mass="39816">MPRRLLAIMIAGITGTLLEVFLHTTGLTFMFPGIAFSGTILGMLQPGAIYLYTKSVMYRDFKLKTRDLSHLLPVLAAGLIFSVGYYSLPTEAQARILSDSHYPGVMNSIAVALALHGVMLGYLFATLRMISRFGLELRNIFSNLGNKELSWLRILLLAYAAAWSLSLVYCLLAHVMRVTGSHEGLTIATTVVSILVLLPMSVLAFRQPAVFSGIPGPALAEVKPPSVETDGPPAEELAARIEQLMTQQHPYLHSNLTMSRLAQQAKLAPRDLSRFLNQKMGMNFYEFVNRYRIEHARGRLSDPTDTASITDILYESGFNSKSVFNTLFRKTTGKTPSQYRRLNVNRSSAFDGKSERSDS</sequence>
<feature type="domain" description="HTH araC/xylS-type" evidence="5">
    <location>
        <begin position="235"/>
        <end position="342"/>
    </location>
</feature>
<evidence type="ECO:0000256" key="1">
    <source>
        <dbReference type="ARBA" id="ARBA00023015"/>
    </source>
</evidence>
<gene>
    <name evidence="6" type="ORF">QQF73_03895</name>
</gene>
<dbReference type="PRINTS" id="PR00032">
    <property type="entry name" value="HTHARAC"/>
</dbReference>
<feature type="transmembrane region" description="Helical" evidence="4">
    <location>
        <begin position="108"/>
        <end position="130"/>
    </location>
</feature>
<dbReference type="Proteomes" id="UP001223547">
    <property type="component" value="Unassembled WGS sequence"/>
</dbReference>
<keyword evidence="4" id="KW-0812">Transmembrane</keyword>
<keyword evidence="7" id="KW-1185">Reference proteome</keyword>
<feature type="transmembrane region" description="Helical" evidence="4">
    <location>
        <begin position="71"/>
        <end position="88"/>
    </location>
</feature>